<feature type="non-terminal residue" evidence="1">
    <location>
        <position position="42"/>
    </location>
</feature>
<proteinExistence type="predicted"/>
<gene>
    <name evidence="1" type="ORF">GMARGA_LOCUS14746</name>
</gene>
<evidence type="ECO:0000313" key="2">
    <source>
        <dbReference type="Proteomes" id="UP000789901"/>
    </source>
</evidence>
<reference evidence="1 2" key="1">
    <citation type="submission" date="2021-06" db="EMBL/GenBank/DDBJ databases">
        <authorList>
            <person name="Kallberg Y."/>
            <person name="Tangrot J."/>
            <person name="Rosling A."/>
        </authorList>
    </citation>
    <scope>NUCLEOTIDE SEQUENCE [LARGE SCALE GENOMIC DNA]</scope>
    <source>
        <strain evidence="1 2">120-4 pot B 10/14</strain>
    </source>
</reference>
<organism evidence="1 2">
    <name type="scientific">Gigaspora margarita</name>
    <dbReference type="NCBI Taxonomy" id="4874"/>
    <lineage>
        <taxon>Eukaryota</taxon>
        <taxon>Fungi</taxon>
        <taxon>Fungi incertae sedis</taxon>
        <taxon>Mucoromycota</taxon>
        <taxon>Glomeromycotina</taxon>
        <taxon>Glomeromycetes</taxon>
        <taxon>Diversisporales</taxon>
        <taxon>Gigasporaceae</taxon>
        <taxon>Gigaspora</taxon>
    </lineage>
</organism>
<keyword evidence="2" id="KW-1185">Reference proteome</keyword>
<dbReference type="Proteomes" id="UP000789901">
    <property type="component" value="Unassembled WGS sequence"/>
</dbReference>
<name>A0ABN7V6B1_GIGMA</name>
<accession>A0ABN7V6B1</accession>
<dbReference type="EMBL" id="CAJVQB010009894">
    <property type="protein sequence ID" value="CAG8734812.1"/>
    <property type="molecule type" value="Genomic_DNA"/>
</dbReference>
<comment type="caution">
    <text evidence="1">The sequence shown here is derived from an EMBL/GenBank/DDBJ whole genome shotgun (WGS) entry which is preliminary data.</text>
</comment>
<evidence type="ECO:0000313" key="1">
    <source>
        <dbReference type="EMBL" id="CAG8734812.1"/>
    </source>
</evidence>
<protein>
    <submittedName>
        <fullName evidence="1">30173_t:CDS:1</fullName>
    </submittedName>
</protein>
<sequence>MNEDTVLQTSESGIVIIKKQKQNTALENISDWLIAFKAYMDM</sequence>